<gene>
    <name evidence="1" type="ORF">PAECIP111892_04256</name>
</gene>
<dbReference type="EMBL" id="CAKMMG010000007">
    <property type="protein sequence ID" value="CAH1216156.1"/>
    <property type="molecule type" value="Genomic_DNA"/>
</dbReference>
<evidence type="ECO:0000313" key="2">
    <source>
        <dbReference type="Proteomes" id="UP000838324"/>
    </source>
</evidence>
<dbReference type="Proteomes" id="UP000838324">
    <property type="component" value="Unassembled WGS sequence"/>
</dbReference>
<sequence>MKPLEMIRVFYRVKQLGFMLISLFSQSLVRPVLVAIY</sequence>
<organism evidence="1 2">
    <name type="scientific">Paenibacillus auburnensis</name>
    <dbReference type="NCBI Taxonomy" id="2905649"/>
    <lineage>
        <taxon>Bacteria</taxon>
        <taxon>Bacillati</taxon>
        <taxon>Bacillota</taxon>
        <taxon>Bacilli</taxon>
        <taxon>Bacillales</taxon>
        <taxon>Paenibacillaceae</taxon>
        <taxon>Paenibacillus</taxon>
    </lineage>
</organism>
<protein>
    <submittedName>
        <fullName evidence="1">Uncharacterized protein</fullName>
    </submittedName>
</protein>
<accession>A0ABN8GRL2</accession>
<comment type="caution">
    <text evidence="1">The sequence shown here is derived from an EMBL/GenBank/DDBJ whole genome shotgun (WGS) entry which is preliminary data.</text>
</comment>
<evidence type="ECO:0000313" key="1">
    <source>
        <dbReference type="EMBL" id="CAH1216156.1"/>
    </source>
</evidence>
<keyword evidence="2" id="KW-1185">Reference proteome</keyword>
<name>A0ABN8GRL2_9BACL</name>
<proteinExistence type="predicted"/>
<reference evidence="1" key="1">
    <citation type="submission" date="2022-01" db="EMBL/GenBank/DDBJ databases">
        <authorList>
            <person name="Criscuolo A."/>
        </authorList>
    </citation>
    <scope>NUCLEOTIDE SEQUENCE</scope>
    <source>
        <strain evidence="1">CIP111892</strain>
    </source>
</reference>